<accession>A0AAI7ZHF5</accession>
<evidence type="ECO:0000313" key="3">
    <source>
        <dbReference type="Proteomes" id="UP000000576"/>
    </source>
</evidence>
<proteinExistence type="predicted"/>
<organism evidence="2 3">
    <name type="scientific">Xanthomonas axonopodis pv. citri (strain 306)</name>
    <dbReference type="NCBI Taxonomy" id="190486"/>
    <lineage>
        <taxon>Bacteria</taxon>
        <taxon>Pseudomonadati</taxon>
        <taxon>Pseudomonadota</taxon>
        <taxon>Gammaproteobacteria</taxon>
        <taxon>Lysobacterales</taxon>
        <taxon>Lysobacteraceae</taxon>
        <taxon>Xanthomonas</taxon>
    </lineage>
</organism>
<gene>
    <name evidence="2" type="ordered locus">XAC3259</name>
</gene>
<dbReference type="KEGG" id="xac:XAC3259"/>
<reference evidence="2 3" key="1">
    <citation type="journal article" date="2002" name="Nature">
        <title>Comparison of the genomes of two Xanthomonas pathogens with differing host specificities.</title>
        <authorList>
            <person name="da Silva A.C."/>
            <person name="Ferro J.A."/>
            <person name="Reinach F.C."/>
            <person name="Farah C.S."/>
            <person name="Furlan L.R."/>
            <person name="Quaggio R.B."/>
            <person name="Monteiro-Vitorello C.B."/>
            <person name="Van Sluys M.A."/>
            <person name="Almeida N.F."/>
            <person name="Alves L.M."/>
            <person name="do Amaral A.M."/>
            <person name="Bertolini M.C."/>
            <person name="Camargo L.E."/>
            <person name="Camarotte G."/>
            <person name="Cannavan F."/>
            <person name="Cardozo J."/>
            <person name="Chambergo F."/>
            <person name="Ciapina L.P."/>
            <person name="Cicarelli R.M."/>
            <person name="Coutinho L.L."/>
            <person name="Cursino-Santos J.R."/>
            <person name="El-Dorry H."/>
            <person name="Faria J.B."/>
            <person name="Ferreira A.J."/>
            <person name="Ferreira R.C."/>
            <person name="Ferro M.I."/>
            <person name="Formighieri E.F."/>
            <person name="Franco M.C."/>
            <person name="Greggio C.C."/>
            <person name="Gruber A."/>
            <person name="Katsuyama A.M."/>
            <person name="Kishi L.T."/>
            <person name="Leite R.P."/>
            <person name="Lemos E.G."/>
            <person name="Lemos M.V."/>
            <person name="Locali E.C."/>
            <person name="Machado M.A."/>
            <person name="Madeira A.M."/>
            <person name="Martinez-Rossi N.M."/>
            <person name="Martins E.C."/>
            <person name="Meidanis J."/>
            <person name="Menck C.F."/>
            <person name="Miyaki C.Y."/>
            <person name="Moon D.H."/>
            <person name="Moreira L.M."/>
            <person name="Novo M.T."/>
            <person name="Okura V.K."/>
            <person name="Oliveira M.C."/>
            <person name="Oliveira V.R."/>
            <person name="Pereira H.A."/>
            <person name="Rossi A."/>
            <person name="Sena J.A."/>
            <person name="Silva C."/>
            <person name="de Souza R.F."/>
            <person name="Spinola L.A."/>
            <person name="Takita M.A."/>
            <person name="Tamura R.E."/>
            <person name="Teixeira E.C."/>
            <person name="Tezza R.I."/>
            <person name="Trindade dos Santos M."/>
            <person name="Truffi D."/>
            <person name="Tsai S.M."/>
            <person name="White F.F."/>
            <person name="Setubal J.C."/>
            <person name="Kitajima J.P."/>
        </authorList>
    </citation>
    <scope>NUCLEOTIDE SEQUENCE [LARGE SCALE GENOMIC DNA]</scope>
    <source>
        <strain evidence="2 3">306</strain>
    </source>
</reference>
<evidence type="ECO:0000256" key="1">
    <source>
        <dbReference type="SAM" id="MobiDB-lite"/>
    </source>
</evidence>
<name>A0AAI7ZHF5_XANAC</name>
<feature type="region of interest" description="Disordered" evidence="1">
    <location>
        <begin position="1"/>
        <end position="25"/>
    </location>
</feature>
<feature type="region of interest" description="Disordered" evidence="1">
    <location>
        <begin position="169"/>
        <end position="202"/>
    </location>
</feature>
<dbReference type="AlphaFoldDB" id="A0AAI7ZHF5"/>
<sequence length="202" mass="22291">MIPRLIPDHSEATTAAQEHPAGWPCPRPAINESGCLALISPINIPQIKLFSRIQICEMQPKASSCLSVGSWLDEGSPNTGAPMHQTQIQVASRLLGHLLQQRTTRLPPHEVEDIQYALDLAAELLRLGGPGPASQTQASAMAPSQPILVKRAAVDRSIVPTMPASVEEWREMRKKNKEKDNVPRPKEPIGIERIDLRPRPRH</sequence>
<dbReference type="EMBL" id="AE008923">
    <property type="protein sequence ID" value="AAM38103.1"/>
    <property type="molecule type" value="Genomic_DNA"/>
</dbReference>
<protein>
    <submittedName>
        <fullName evidence="2">Uncharacterized protein</fullName>
    </submittedName>
</protein>
<feature type="compositionally biased region" description="Basic and acidic residues" evidence="1">
    <location>
        <begin position="1"/>
        <end position="11"/>
    </location>
</feature>
<dbReference type="Proteomes" id="UP000000576">
    <property type="component" value="Chromosome"/>
</dbReference>
<evidence type="ECO:0000313" key="2">
    <source>
        <dbReference type="EMBL" id="AAM38103.1"/>
    </source>
</evidence>